<organism evidence="10 11">
    <name type="scientific">Kushneria konosiri</name>
    <dbReference type="NCBI Taxonomy" id="698828"/>
    <lineage>
        <taxon>Bacteria</taxon>
        <taxon>Pseudomonadati</taxon>
        <taxon>Pseudomonadota</taxon>
        <taxon>Gammaproteobacteria</taxon>
        <taxon>Oceanospirillales</taxon>
        <taxon>Halomonadaceae</taxon>
        <taxon>Kushneria</taxon>
    </lineage>
</organism>
<feature type="transmembrane region" description="Helical" evidence="7">
    <location>
        <begin position="83"/>
        <end position="103"/>
    </location>
</feature>
<accession>A0A2Z2HEJ9</accession>
<dbReference type="OrthoDB" id="9778341at2"/>
<evidence type="ECO:0000259" key="9">
    <source>
        <dbReference type="Pfam" id="PF16733"/>
    </source>
</evidence>
<dbReference type="SUPFAM" id="SSF144091">
    <property type="entry name" value="Rhomboid-like"/>
    <property type="match status" value="1"/>
</dbReference>
<keyword evidence="10" id="KW-0645">Protease</keyword>
<keyword evidence="4 7" id="KW-0812">Transmembrane</keyword>
<evidence type="ECO:0000256" key="3">
    <source>
        <dbReference type="ARBA" id="ARBA00022519"/>
    </source>
</evidence>
<keyword evidence="2" id="KW-1003">Cell membrane</keyword>
<dbReference type="InterPro" id="IPR038244">
    <property type="entry name" value="NRho_sf"/>
</dbReference>
<keyword evidence="5 7" id="KW-1133">Transmembrane helix</keyword>
<dbReference type="InterPro" id="IPR031976">
    <property type="entry name" value="NRho"/>
</dbReference>
<sequence length="296" mass="32758">MPQALRFPLDADIEGLRHALWKHRIGHHYSRDQNGQVLWLIEDVQLEKARELIDKWHRGEAMILDGQDAPVARAGSVTGALRSAPVTTVVIAMCLAVFAWQGIDNIQALTALAIAPIAIEGQQLYASTLGYALSQAEIWRLFSPAFLHFSLMHLVFNLLWLWYFGRQVEALQGRWRLLALLISAMLVSNLAQYATGTVLFGGMSGVVYALVGFVWLYSRLVPGSGFQFPAMLMVFMVGWLVLCMTPAADWLGFGNVANEAHLGGLLLGLAAGLLGSRFHPRRTVPLPEDRHKDMDG</sequence>
<feature type="transmembrane region" description="Helical" evidence="7">
    <location>
        <begin position="141"/>
        <end position="163"/>
    </location>
</feature>
<dbReference type="GO" id="GO:0004252">
    <property type="term" value="F:serine-type endopeptidase activity"/>
    <property type="evidence" value="ECO:0007669"/>
    <property type="project" value="InterPro"/>
</dbReference>
<evidence type="ECO:0000256" key="7">
    <source>
        <dbReference type="SAM" id="Phobius"/>
    </source>
</evidence>
<feature type="domain" description="Rhomboid protease N-terminal" evidence="9">
    <location>
        <begin position="3"/>
        <end position="61"/>
    </location>
</feature>
<name>A0A2Z2HEJ9_9GAMM</name>
<dbReference type="PANTHER" id="PTHR43066">
    <property type="entry name" value="RHOMBOID-RELATED PROTEIN"/>
    <property type="match status" value="1"/>
</dbReference>
<dbReference type="Pfam" id="PF01694">
    <property type="entry name" value="Rhomboid"/>
    <property type="match status" value="1"/>
</dbReference>
<dbReference type="InterPro" id="IPR035952">
    <property type="entry name" value="Rhomboid-like_sf"/>
</dbReference>
<feature type="domain" description="Peptidase S54 rhomboid" evidence="8">
    <location>
        <begin position="136"/>
        <end position="277"/>
    </location>
</feature>
<dbReference type="EMBL" id="CP021323">
    <property type="protein sequence ID" value="ARS53677.1"/>
    <property type="molecule type" value="Genomic_DNA"/>
</dbReference>
<dbReference type="Pfam" id="PF16733">
    <property type="entry name" value="NRho"/>
    <property type="match status" value="1"/>
</dbReference>
<dbReference type="PANTHER" id="PTHR43066:SF26">
    <property type="entry name" value="RHOMBOID PROTEASE GLPG"/>
    <property type="match status" value="1"/>
</dbReference>
<evidence type="ECO:0000256" key="1">
    <source>
        <dbReference type="ARBA" id="ARBA00004141"/>
    </source>
</evidence>
<dbReference type="GO" id="GO:0016020">
    <property type="term" value="C:membrane"/>
    <property type="evidence" value="ECO:0007669"/>
    <property type="project" value="UniProtKB-SubCell"/>
</dbReference>
<dbReference type="Gene3D" id="3.30.70.2080">
    <property type="match status" value="1"/>
</dbReference>
<comment type="subcellular location">
    <subcellularLocation>
        <location evidence="1">Membrane</location>
        <topology evidence="1">Multi-pass membrane protein</topology>
    </subcellularLocation>
</comment>
<dbReference type="GO" id="GO:0006508">
    <property type="term" value="P:proteolysis"/>
    <property type="evidence" value="ECO:0007669"/>
    <property type="project" value="UniProtKB-KW"/>
</dbReference>
<feature type="transmembrane region" description="Helical" evidence="7">
    <location>
        <begin position="230"/>
        <end position="248"/>
    </location>
</feature>
<keyword evidence="3" id="KW-0997">Cell inner membrane</keyword>
<evidence type="ECO:0000313" key="10">
    <source>
        <dbReference type="EMBL" id="ARS53677.1"/>
    </source>
</evidence>
<evidence type="ECO:0000256" key="6">
    <source>
        <dbReference type="ARBA" id="ARBA00023136"/>
    </source>
</evidence>
<gene>
    <name evidence="10" type="ORF">B9G99_13090</name>
</gene>
<evidence type="ECO:0000256" key="5">
    <source>
        <dbReference type="ARBA" id="ARBA00022989"/>
    </source>
</evidence>
<protein>
    <submittedName>
        <fullName evidence="10">Rhomboid family intramembrane serine protease</fullName>
    </submittedName>
</protein>
<keyword evidence="6 7" id="KW-0472">Membrane</keyword>
<keyword evidence="11" id="KW-1185">Reference proteome</keyword>
<dbReference type="Proteomes" id="UP000250025">
    <property type="component" value="Chromosome"/>
</dbReference>
<reference evidence="10 11" key="1">
    <citation type="journal article" date="2017" name="Int. J. Syst. Evol. Microbiol.">
        <title>Kushneria konosiri sp. nov., isolated from the Korean salt-fermented seafood Daemi-jeot.</title>
        <authorList>
            <person name="Yun J.H."/>
            <person name="Park S.K."/>
            <person name="Lee J.Y."/>
            <person name="Jung M.J."/>
            <person name="Bae J.W."/>
        </authorList>
    </citation>
    <scope>NUCLEOTIDE SEQUENCE [LARGE SCALE GENOMIC DNA]</scope>
    <source>
        <strain evidence="10 11">X49</strain>
    </source>
</reference>
<evidence type="ECO:0000313" key="11">
    <source>
        <dbReference type="Proteomes" id="UP000250025"/>
    </source>
</evidence>
<proteinExistence type="predicted"/>
<feature type="transmembrane region" description="Helical" evidence="7">
    <location>
        <begin position="199"/>
        <end position="218"/>
    </location>
</feature>
<dbReference type="KEGG" id="kus:B9G99_13090"/>
<evidence type="ECO:0000256" key="4">
    <source>
        <dbReference type="ARBA" id="ARBA00022692"/>
    </source>
</evidence>
<keyword evidence="10" id="KW-0378">Hydrolase</keyword>
<dbReference type="AlphaFoldDB" id="A0A2Z2HEJ9"/>
<dbReference type="Gene3D" id="1.20.1540.10">
    <property type="entry name" value="Rhomboid-like"/>
    <property type="match status" value="1"/>
</dbReference>
<evidence type="ECO:0000259" key="8">
    <source>
        <dbReference type="Pfam" id="PF01694"/>
    </source>
</evidence>
<dbReference type="InterPro" id="IPR022764">
    <property type="entry name" value="Peptidase_S54_rhomboid_dom"/>
</dbReference>
<feature type="transmembrane region" description="Helical" evidence="7">
    <location>
        <begin position="260"/>
        <end position="278"/>
    </location>
</feature>
<feature type="transmembrane region" description="Helical" evidence="7">
    <location>
        <begin position="175"/>
        <end position="193"/>
    </location>
</feature>
<evidence type="ECO:0000256" key="2">
    <source>
        <dbReference type="ARBA" id="ARBA00022475"/>
    </source>
</evidence>
<dbReference type="RefSeq" id="WP_086622554.1">
    <property type="nucleotide sequence ID" value="NZ_CP021323.1"/>
</dbReference>